<sequence>MQSCYKDDTSTANREISTIQVNLGFPEKATIDLGLNEEYTLKPDVEQKDDLPLTYEWEVDYKVVSIEKNFSFKSPRLGSYPVRLKVSNTDGSVFKEFKIRVNSQYEEGLLILAEDANKEGTLSFIPKKEGQFLSLTDKANVDINSFEKSNPGDKIGKSPTDIAVRENQIFVSSEEGKISAMNYKTLELEAVIESPDFPDFKPVFMNIPDNASKSSLILNKSGKIYNLATLEHVVSNNSTAGTKVFELKTQMLPTQNYTSGFFWEPATSIFHNLWTRNANTGTRFNNQNMIQFFAYGDYCYTLTSSKSDPSIIKRSVFSESRLTFIEESTFTNTNMTLKPDSKTLLIGELSYLAYTNGRSIYKWYYTTNNIPSTPYITLDIAGVITSMARTPAKEVGKDDLDPIKELYVAVYDENATGLKGSVVVYDLETGAKKATFANIADKPVKIFFKKRK</sequence>
<dbReference type="Pfam" id="PF16820">
    <property type="entry name" value="PKD_3"/>
    <property type="match status" value="1"/>
</dbReference>
<dbReference type="SUPFAM" id="SSF75011">
    <property type="entry name" value="3-carboxy-cis,cis-mucoante lactonizing enzyme"/>
    <property type="match status" value="1"/>
</dbReference>
<comment type="caution">
    <text evidence="2">The sequence shown here is derived from an EMBL/GenBank/DDBJ whole genome shotgun (WGS) entry which is preliminary data.</text>
</comment>
<dbReference type="EMBL" id="JADEYP010000004">
    <property type="protein sequence ID" value="MCA5004319.1"/>
    <property type="molecule type" value="Genomic_DNA"/>
</dbReference>
<reference evidence="2" key="1">
    <citation type="submission" date="2020-10" db="EMBL/GenBank/DDBJ databases">
        <authorList>
            <person name="Lu T."/>
            <person name="Wang Q."/>
            <person name="Han X."/>
        </authorList>
    </citation>
    <scope>NUCLEOTIDE SEQUENCE</scope>
    <source>
        <strain evidence="2">WQ 366</strain>
    </source>
</reference>
<gene>
    <name evidence="2" type="ORF">IPZ78_04000</name>
</gene>
<accession>A0ABS7Z6H7</accession>
<keyword evidence="3" id="KW-1185">Reference proteome</keyword>
<feature type="domain" description="Bacteroidetes PKD-like" evidence="1">
    <location>
        <begin position="35"/>
        <end position="88"/>
    </location>
</feature>
<dbReference type="RefSeq" id="WP_225551644.1">
    <property type="nucleotide sequence ID" value="NZ_JADEYP010000004.1"/>
</dbReference>
<organism evidence="2 3">
    <name type="scientific">Sphingobacterium bovistauri</name>
    <dbReference type="NCBI Taxonomy" id="2781959"/>
    <lineage>
        <taxon>Bacteria</taxon>
        <taxon>Pseudomonadati</taxon>
        <taxon>Bacteroidota</taxon>
        <taxon>Sphingobacteriia</taxon>
        <taxon>Sphingobacteriales</taxon>
        <taxon>Sphingobacteriaceae</taxon>
        <taxon>Sphingobacterium</taxon>
    </lineage>
</organism>
<evidence type="ECO:0000313" key="3">
    <source>
        <dbReference type="Proteomes" id="UP001165302"/>
    </source>
</evidence>
<evidence type="ECO:0000259" key="1">
    <source>
        <dbReference type="Pfam" id="PF16820"/>
    </source>
</evidence>
<protein>
    <submittedName>
        <fullName evidence="2">PKD domain-containing protein</fullName>
    </submittedName>
</protein>
<proteinExistence type="predicted"/>
<dbReference type="InterPro" id="IPR041696">
    <property type="entry name" value="PKD_3"/>
</dbReference>
<evidence type="ECO:0000313" key="2">
    <source>
        <dbReference type="EMBL" id="MCA5004319.1"/>
    </source>
</evidence>
<name>A0ABS7Z6H7_9SPHI</name>
<dbReference type="Proteomes" id="UP001165302">
    <property type="component" value="Unassembled WGS sequence"/>
</dbReference>
<dbReference type="SUPFAM" id="SSF49299">
    <property type="entry name" value="PKD domain"/>
    <property type="match status" value="1"/>
</dbReference>
<dbReference type="InterPro" id="IPR035986">
    <property type="entry name" value="PKD_dom_sf"/>
</dbReference>